<evidence type="ECO:0000313" key="2">
    <source>
        <dbReference type="Proteomes" id="UP000183987"/>
    </source>
</evidence>
<organism evidence="1 2">
    <name type="scientific">Loktanella atrilutea</name>
    <dbReference type="NCBI Taxonomy" id="366533"/>
    <lineage>
        <taxon>Bacteria</taxon>
        <taxon>Pseudomonadati</taxon>
        <taxon>Pseudomonadota</taxon>
        <taxon>Alphaproteobacteria</taxon>
        <taxon>Rhodobacterales</taxon>
        <taxon>Roseobacteraceae</taxon>
        <taxon>Loktanella</taxon>
    </lineage>
</organism>
<accession>A0A1M4TB72</accession>
<evidence type="ECO:0000313" key="1">
    <source>
        <dbReference type="EMBL" id="SHE41809.1"/>
    </source>
</evidence>
<name>A0A1M4TB72_LOKAT</name>
<dbReference type="PANTHER" id="PTHR37953:SF1">
    <property type="entry name" value="UPF0127 PROTEIN MJ1496"/>
    <property type="match status" value="1"/>
</dbReference>
<dbReference type="PANTHER" id="PTHR37953">
    <property type="entry name" value="UPF0127 PROTEIN MJ1496"/>
    <property type="match status" value="1"/>
</dbReference>
<keyword evidence="2" id="KW-1185">Reference proteome</keyword>
<protein>
    <recommendedName>
        <fullName evidence="3">DUF192 domain-containing protein</fullName>
    </recommendedName>
</protein>
<reference evidence="2" key="1">
    <citation type="submission" date="2016-11" db="EMBL/GenBank/DDBJ databases">
        <authorList>
            <person name="Varghese N."/>
            <person name="Submissions S."/>
        </authorList>
    </citation>
    <scope>NUCLEOTIDE SEQUENCE [LARGE SCALE GENOMIC DNA]</scope>
    <source>
        <strain evidence="2">DSM 29326</strain>
    </source>
</reference>
<sequence>MGFGIEGMRAMIAAALVCGGLTTGGMARAGCAADAVTLKGDFGQARFAVAVADDAAGRAKGLMNVPEMPTMTGMLFVYEEPQVASFWMRNTLIPLDMIFADETGVVQSVHAKAVPLDETPIFGGEAIKYVLEINGGLAGRLGIAPGAVMQHPAIGPDPALPCTD</sequence>
<gene>
    <name evidence="1" type="ORF">SAMN05444339_101316</name>
</gene>
<evidence type="ECO:0008006" key="3">
    <source>
        <dbReference type="Google" id="ProtNLM"/>
    </source>
</evidence>
<dbReference type="Pfam" id="PF02643">
    <property type="entry name" value="DUF192"/>
    <property type="match status" value="1"/>
</dbReference>
<dbReference type="STRING" id="366533.SAMN05444339_101316"/>
<dbReference type="AlphaFoldDB" id="A0A1M4TB72"/>
<dbReference type="EMBL" id="FQUE01000001">
    <property type="protein sequence ID" value="SHE41809.1"/>
    <property type="molecule type" value="Genomic_DNA"/>
</dbReference>
<dbReference type="Gene3D" id="2.60.120.1140">
    <property type="entry name" value="Protein of unknown function DUF192"/>
    <property type="match status" value="1"/>
</dbReference>
<dbReference type="InterPro" id="IPR003795">
    <property type="entry name" value="DUF192"/>
</dbReference>
<dbReference type="InterPro" id="IPR038695">
    <property type="entry name" value="Saro_0823-like_sf"/>
</dbReference>
<dbReference type="Proteomes" id="UP000183987">
    <property type="component" value="Unassembled WGS sequence"/>
</dbReference>
<proteinExistence type="predicted"/>